<protein>
    <recommendedName>
        <fullName evidence="2">histidine kinase</fullName>
        <ecNumber evidence="2">2.7.13.3</ecNumber>
    </recommendedName>
</protein>
<dbReference type="SUPFAM" id="SSF52172">
    <property type="entry name" value="CheY-like"/>
    <property type="match status" value="1"/>
</dbReference>
<evidence type="ECO:0000259" key="6">
    <source>
        <dbReference type="PROSITE" id="PS50110"/>
    </source>
</evidence>
<dbReference type="InterPro" id="IPR003661">
    <property type="entry name" value="HisK_dim/P_dom"/>
</dbReference>
<dbReference type="Gene3D" id="3.30.450.20">
    <property type="entry name" value="PAS domain"/>
    <property type="match status" value="1"/>
</dbReference>
<dbReference type="Pfam" id="PF08448">
    <property type="entry name" value="PAS_4"/>
    <property type="match status" value="1"/>
</dbReference>
<dbReference type="Pfam" id="PF02518">
    <property type="entry name" value="HATPase_c"/>
    <property type="match status" value="1"/>
</dbReference>
<organism evidence="7 8">
    <name type="scientific">Caulobacter segnis</name>
    <dbReference type="NCBI Taxonomy" id="88688"/>
    <lineage>
        <taxon>Bacteria</taxon>
        <taxon>Pseudomonadati</taxon>
        <taxon>Pseudomonadota</taxon>
        <taxon>Alphaproteobacteria</taxon>
        <taxon>Caulobacterales</taxon>
        <taxon>Caulobacteraceae</taxon>
        <taxon>Caulobacter</taxon>
    </lineage>
</organism>
<dbReference type="SMART" id="SM00387">
    <property type="entry name" value="HATPase_c"/>
    <property type="match status" value="1"/>
</dbReference>
<dbReference type="SUPFAM" id="SSF55874">
    <property type="entry name" value="ATPase domain of HSP90 chaperone/DNA topoisomerase II/histidine kinase"/>
    <property type="match status" value="1"/>
</dbReference>
<dbReference type="EC" id="2.7.13.3" evidence="2"/>
<evidence type="ECO:0000259" key="5">
    <source>
        <dbReference type="PROSITE" id="PS50109"/>
    </source>
</evidence>
<dbReference type="InterPro" id="IPR036097">
    <property type="entry name" value="HisK_dim/P_sf"/>
</dbReference>
<evidence type="ECO:0000256" key="1">
    <source>
        <dbReference type="ARBA" id="ARBA00000085"/>
    </source>
</evidence>
<keyword evidence="8" id="KW-1185">Reference proteome</keyword>
<evidence type="ECO:0000313" key="8">
    <source>
        <dbReference type="Proteomes" id="UP001057520"/>
    </source>
</evidence>
<reference evidence="7 8" key="1">
    <citation type="submission" date="2022-04" db="EMBL/GenBank/DDBJ databases">
        <title>Genome sequence of soybean root-associated Caulobacter segnis RL271.</title>
        <authorList>
            <person name="Longley R."/>
            <person name="Bonito G."/>
            <person name="Trigodet F."/>
            <person name="Crosson S."/>
            <person name="Fiebig A."/>
        </authorList>
    </citation>
    <scope>NUCLEOTIDE SEQUENCE [LARGE SCALE GENOMIC DNA]</scope>
    <source>
        <strain evidence="7 8">RL271</strain>
    </source>
</reference>
<dbReference type="SUPFAM" id="SSF55785">
    <property type="entry name" value="PYP-like sensor domain (PAS domain)"/>
    <property type="match status" value="1"/>
</dbReference>
<dbReference type="InterPro" id="IPR001789">
    <property type="entry name" value="Sig_transdc_resp-reg_receiver"/>
</dbReference>
<dbReference type="PROSITE" id="PS50109">
    <property type="entry name" value="HIS_KIN"/>
    <property type="match status" value="1"/>
</dbReference>
<dbReference type="Pfam" id="PF00512">
    <property type="entry name" value="HisKA"/>
    <property type="match status" value="1"/>
</dbReference>
<dbReference type="Gene3D" id="1.10.287.130">
    <property type="match status" value="1"/>
</dbReference>
<feature type="domain" description="Response regulatory" evidence="6">
    <location>
        <begin position="384"/>
        <end position="495"/>
    </location>
</feature>
<feature type="modified residue" description="4-aspartylphosphate" evidence="4">
    <location>
        <position position="433"/>
    </location>
</feature>
<dbReference type="Gene3D" id="3.40.50.2300">
    <property type="match status" value="1"/>
</dbReference>
<dbReference type="PROSITE" id="PS50110">
    <property type="entry name" value="RESPONSE_REGULATORY"/>
    <property type="match status" value="1"/>
</dbReference>
<dbReference type="Gene3D" id="3.30.565.10">
    <property type="entry name" value="Histidine kinase-like ATPase, C-terminal domain"/>
    <property type="match status" value="1"/>
</dbReference>
<dbReference type="CDD" id="cd00082">
    <property type="entry name" value="HisKA"/>
    <property type="match status" value="1"/>
</dbReference>
<dbReference type="InterPro" id="IPR005467">
    <property type="entry name" value="His_kinase_dom"/>
</dbReference>
<feature type="domain" description="Histidine kinase" evidence="5">
    <location>
        <begin position="152"/>
        <end position="361"/>
    </location>
</feature>
<comment type="catalytic activity">
    <reaction evidence="1">
        <text>ATP + protein L-histidine = ADP + protein N-phospho-L-histidine.</text>
        <dbReference type="EC" id="2.7.13.3"/>
    </reaction>
</comment>
<dbReference type="CDD" id="cd00156">
    <property type="entry name" value="REC"/>
    <property type="match status" value="1"/>
</dbReference>
<evidence type="ECO:0000256" key="3">
    <source>
        <dbReference type="ARBA" id="ARBA00022553"/>
    </source>
</evidence>
<dbReference type="InterPro" id="IPR035965">
    <property type="entry name" value="PAS-like_dom_sf"/>
</dbReference>
<dbReference type="SMART" id="SM00448">
    <property type="entry name" value="REC"/>
    <property type="match status" value="1"/>
</dbReference>
<dbReference type="InterPro" id="IPR013656">
    <property type="entry name" value="PAS_4"/>
</dbReference>
<sequence length="495" mass="53239">MGAVVKDKLWEIIGQSDRSPICAFDHDFRLIGFNQAHSDEFFRIYGYRVELGDVFPDLFLPEQAPIIRGFMARALGGEVFSVVEEFGDPSFDRPYWEIWYAPLRDEAGDIIGAFHHAQDISARLRLQVDLSAAQDALRQAQKMEAVGQLTGGIAHDFNNLLMAIVGNLQLLAKRIPEDHPGRRFVDSAASAADKGSKLTSQLLAFSRTQKLSIRSVRLDTVLDKARELVRTALPPAIAMDFVLGGQDACVLTDPDQLELAILNLALNARDAMPGGGELRVESRADGPDHLLVRVSDTGTGMTAEVARQAIEPFFTTKERGKGTGLGLAQVYGFVTQCGGALRIDSAPGAGSTIAMRLKRAEAAQTPVVEAVDCSTEPVDGEGRVVLVIDDDSSVRAVLAETLKAAGYSVVEAADGPEGLAKLDSVKPDVAVVDFLMPGMNGDEVGRRLQHALPQLPILFVSGYYDTLALDGISGAAVLRKPFDDRTLLSAVASAL</sequence>
<dbReference type="PANTHER" id="PTHR43065:SF49">
    <property type="entry name" value="HISTIDINE KINASE"/>
    <property type="match status" value="1"/>
</dbReference>
<dbReference type="InterPro" id="IPR036890">
    <property type="entry name" value="HATPase_C_sf"/>
</dbReference>
<evidence type="ECO:0000313" key="7">
    <source>
        <dbReference type="EMBL" id="USQ93819.1"/>
    </source>
</evidence>
<evidence type="ECO:0000256" key="4">
    <source>
        <dbReference type="PROSITE-ProRule" id="PRU00169"/>
    </source>
</evidence>
<dbReference type="Pfam" id="PF00072">
    <property type="entry name" value="Response_reg"/>
    <property type="match status" value="1"/>
</dbReference>
<name>A0ABY4ZN64_9CAUL</name>
<dbReference type="InterPro" id="IPR004358">
    <property type="entry name" value="Sig_transdc_His_kin-like_C"/>
</dbReference>
<dbReference type="PRINTS" id="PR00344">
    <property type="entry name" value="BCTRLSENSOR"/>
</dbReference>
<dbReference type="InterPro" id="IPR003594">
    <property type="entry name" value="HATPase_dom"/>
</dbReference>
<proteinExistence type="predicted"/>
<dbReference type="PANTHER" id="PTHR43065">
    <property type="entry name" value="SENSOR HISTIDINE KINASE"/>
    <property type="match status" value="1"/>
</dbReference>
<dbReference type="SMART" id="SM00388">
    <property type="entry name" value="HisKA"/>
    <property type="match status" value="1"/>
</dbReference>
<dbReference type="SUPFAM" id="SSF47384">
    <property type="entry name" value="Homodimeric domain of signal transducing histidine kinase"/>
    <property type="match status" value="1"/>
</dbReference>
<evidence type="ECO:0000256" key="2">
    <source>
        <dbReference type="ARBA" id="ARBA00012438"/>
    </source>
</evidence>
<dbReference type="Proteomes" id="UP001057520">
    <property type="component" value="Chromosome"/>
</dbReference>
<dbReference type="InterPro" id="IPR011006">
    <property type="entry name" value="CheY-like_superfamily"/>
</dbReference>
<keyword evidence="3 4" id="KW-0597">Phosphoprotein</keyword>
<gene>
    <name evidence="7" type="ORF">MZV50_14445</name>
</gene>
<dbReference type="EMBL" id="CP096040">
    <property type="protein sequence ID" value="USQ93819.1"/>
    <property type="molecule type" value="Genomic_DNA"/>
</dbReference>
<accession>A0ABY4ZN64</accession>